<dbReference type="PANTHER" id="PTHR45982">
    <property type="entry name" value="REGULATOR OF CHROMOSOME CONDENSATION"/>
    <property type="match status" value="1"/>
</dbReference>
<dbReference type="AlphaFoldDB" id="A0A1Q9DGJ5"/>
<dbReference type="OrthoDB" id="5370059at2759"/>
<evidence type="ECO:0000313" key="2">
    <source>
        <dbReference type="Proteomes" id="UP000186817"/>
    </source>
</evidence>
<dbReference type="InterPro" id="IPR051553">
    <property type="entry name" value="Ran_GTPase-activating"/>
</dbReference>
<gene>
    <name evidence="1" type="ORF">AK812_SmicGene23698</name>
</gene>
<evidence type="ECO:0000313" key="1">
    <source>
        <dbReference type="EMBL" id="OLP94307.1"/>
    </source>
</evidence>
<dbReference type="SUPFAM" id="SSF50985">
    <property type="entry name" value="RCC1/BLIP-II"/>
    <property type="match status" value="2"/>
</dbReference>
<keyword evidence="2" id="KW-1185">Reference proteome</keyword>
<organism evidence="1 2">
    <name type="scientific">Symbiodinium microadriaticum</name>
    <name type="common">Dinoflagellate</name>
    <name type="synonym">Zooxanthella microadriatica</name>
    <dbReference type="NCBI Taxonomy" id="2951"/>
    <lineage>
        <taxon>Eukaryota</taxon>
        <taxon>Sar</taxon>
        <taxon>Alveolata</taxon>
        <taxon>Dinophyceae</taxon>
        <taxon>Suessiales</taxon>
        <taxon>Symbiodiniaceae</taxon>
        <taxon>Symbiodinium</taxon>
    </lineage>
</organism>
<dbReference type="EMBL" id="LSRX01000548">
    <property type="protein sequence ID" value="OLP94307.1"/>
    <property type="molecule type" value="Genomic_DNA"/>
</dbReference>
<protein>
    <recommendedName>
        <fullName evidence="3">E3 ubiquitin-protein ligase HERC2</fullName>
    </recommendedName>
</protein>
<dbReference type="Gene3D" id="2.130.10.30">
    <property type="entry name" value="Regulator of chromosome condensation 1/beta-lactamase-inhibitor protein II"/>
    <property type="match status" value="3"/>
</dbReference>
<comment type="caution">
    <text evidence="1">The sequence shown here is derived from an EMBL/GenBank/DDBJ whole genome shotgun (WGS) entry which is preliminary data.</text>
</comment>
<proteinExistence type="predicted"/>
<name>A0A1Q9DGJ5_SYMMI</name>
<dbReference type="InterPro" id="IPR009091">
    <property type="entry name" value="RCC1/BLIP-II"/>
</dbReference>
<reference evidence="1 2" key="1">
    <citation type="submission" date="2016-02" db="EMBL/GenBank/DDBJ databases">
        <title>Genome analysis of coral dinoflagellate symbionts highlights evolutionary adaptations to a symbiotic lifestyle.</title>
        <authorList>
            <person name="Aranda M."/>
            <person name="Li Y."/>
            <person name="Liew Y.J."/>
            <person name="Baumgarten S."/>
            <person name="Simakov O."/>
            <person name="Wilson M."/>
            <person name="Piel J."/>
            <person name="Ashoor H."/>
            <person name="Bougouffa S."/>
            <person name="Bajic V.B."/>
            <person name="Ryu T."/>
            <person name="Ravasi T."/>
            <person name="Bayer T."/>
            <person name="Micklem G."/>
            <person name="Kim H."/>
            <person name="Bhak J."/>
            <person name="Lajeunesse T.C."/>
            <person name="Voolstra C.R."/>
        </authorList>
    </citation>
    <scope>NUCLEOTIDE SEQUENCE [LARGE SCALE GENOMIC DNA]</scope>
    <source>
        <strain evidence="1 2">CCMP2467</strain>
    </source>
</reference>
<accession>A0A1Q9DGJ5</accession>
<dbReference type="PANTHER" id="PTHR45982:SF1">
    <property type="entry name" value="REGULATOR OF CHROMOSOME CONDENSATION"/>
    <property type="match status" value="1"/>
</dbReference>
<dbReference type="Proteomes" id="UP000186817">
    <property type="component" value="Unassembled WGS sequence"/>
</dbReference>
<sequence length="654" mass="70038">MSRSIHVSVSLLSGRTISMEATEDESAEVLSQRAQKLLGVGKGRLQGLTSPLREGDSLVFEVRSTRVAASNLAFAAIFGDGSVMTYGDPKSGGDCSSVEEQLRGVREIAATDYAFAAILEDGSVVVWGDDDAGGDCSAVQEQLTNVREIAANQEAFAAIRMDGSVVTWGNDYTGGDCSVVQEQLANVREIVASEEAFAAIRMDGSVVIWGNECMGGDCSDVQEQLQDVQRIAKSRYSFAAIRLDGSVVTWGDPSAGGDSSAVREQLENVWQIRGSLYAFAAIRWDGTVVTWGAPEHSGFNSGEVQDLLKNVTEIQASGYAFAAIRADRSVVTWGLADYGGDSSAVQGQLKGVREIAAGFGAFAAITSDSVVTWGGERFGGDSRAVQGQLKGVRKIAACCSAFAAITSDSVVSWGGKSMPDFELSDVVDIQSTEDGCVANHLDGSVSQWGDPLEGSSIETVQDQLKNVQHIQANGASFAAVLADGSSKDSWAIGDSLFLFCLLIVTAASLSVCRAPSHVLAINAATSSFADSDSISKTWNSHFAMFQVVRSIEERESRLQRRPKPKRTQKPPVPVFQKLQVKAKARRRFPKGYFGTRDLAKMMDARLISLQQVIRSCLELSVSKSAAAAHLLTRIEKLLSKHERLEMGSEDCCQQ</sequence>
<evidence type="ECO:0008006" key="3">
    <source>
        <dbReference type="Google" id="ProtNLM"/>
    </source>
</evidence>